<reference evidence="2 3" key="1">
    <citation type="journal article" date="2017" name="Syst. Appl. Microbiol.">
        <title>Pseudomonas caspiana sp. nov., a citrus pathogen in the Pseudomonas syringae phylogenetic group.</title>
        <authorList>
            <person name="Busquets A."/>
            <person name="Gomila M."/>
            <person name="Beiki F."/>
            <person name="Mulet M."/>
            <person name="Rahimian H."/>
            <person name="Garcia-Valdes E."/>
            <person name="Lalucat J."/>
        </authorList>
    </citation>
    <scope>NUCLEOTIDE SEQUENCE [LARGE SCALE GENOMIC DNA]</scope>
    <source>
        <strain evidence="2 3">FBF102</strain>
    </source>
</reference>
<dbReference type="Gene3D" id="3.40.50.11550">
    <property type="match status" value="2"/>
</dbReference>
<evidence type="ECO:0000259" key="1">
    <source>
        <dbReference type="Pfam" id="PF20178"/>
    </source>
</evidence>
<organism evidence="2 3">
    <name type="scientific">Pseudomonas caspiana</name>
    <dbReference type="NCBI Taxonomy" id="1451454"/>
    <lineage>
        <taxon>Bacteria</taxon>
        <taxon>Pseudomonadati</taxon>
        <taxon>Pseudomonadota</taxon>
        <taxon>Gammaproteobacteria</taxon>
        <taxon>Pseudomonadales</taxon>
        <taxon>Pseudomonadaceae</taxon>
        <taxon>Pseudomonas</taxon>
    </lineage>
</organism>
<dbReference type="SUPFAM" id="SSF159501">
    <property type="entry name" value="EreA/ChaN-like"/>
    <property type="match status" value="2"/>
</dbReference>
<proteinExistence type="predicted"/>
<dbReference type="Pfam" id="PF20178">
    <property type="entry name" value="ToxA_N"/>
    <property type="match status" value="1"/>
</dbReference>
<gene>
    <name evidence="2" type="ORF">AUC60_19365</name>
</gene>
<keyword evidence="3" id="KW-1185">Reference proteome</keyword>
<accession>A0A1Y3NXK5</accession>
<comment type="caution">
    <text evidence="2">The sequence shown here is derived from an EMBL/GenBank/DDBJ whole genome shotgun (WGS) entry which is preliminary data.</text>
</comment>
<dbReference type="OrthoDB" id="5653126at2"/>
<dbReference type="InterPro" id="IPR046673">
    <property type="entry name" value="ToxA_N"/>
</dbReference>
<dbReference type="Proteomes" id="UP000195440">
    <property type="component" value="Unassembled WGS sequence"/>
</dbReference>
<evidence type="ECO:0000313" key="3">
    <source>
        <dbReference type="Proteomes" id="UP000195440"/>
    </source>
</evidence>
<sequence>MQQLTPLPTAPADTLPLAAAALQQLSALDVTLNDELKLLPKASTATVEPPGGQDETAKEAEVTALLEQLHDFWQATSAKGNSRKALFIEGMEQTLRNEVIVKNHERNLETQYSICLPLPTASKEIETSLETFTLHVQLNDRTTIEIAGALVFISMTGLTLLVLPGVGAEGFASRTVFSEALVQWLNNDVLRHALFNNAQQRDQRLLETITQDPNLYLEPFTAADLQLQAVTGNPFAHAFKRQLHKQREDVRHAVFDTQAPGNKTARLDAALGMQGLFGPGAMLAQREMAYWERQQRRHLPHWIKIADPSDLNQYQQRLTHYEQARTALLSALGGASSHDHFARVQLRARLASDLGYELDPEQVIVTTQRRLAITGERYTTQRSLLHLALYGLHPGDRDANSAFQTLTTVQMDGSLMQMSHPLLTNAYLAKLVDELKLGTAFREYQRIAYASEHNQQLMRDLTRKQVTALAHAARMQGHLLTEDFAIIEQIEADPTGQKTPNLQVQQIKLNDGDILGGILVFRKNDSQGRVERLIMFAADAPRTQRFQGFDNQTQLTHELVSWTTSPEMSRYLLKQVPASSRENLEKRFAALRLKPYPPANYVQLISRSHYNQALGQFVRQHVRVAAADQAQRIPDWYVRATPVEQQELLALEDAIAGATQNLNAKSPAQAQAFEDYVHQRASKKISELLGVAEGSVDPDQIIITSQREVLSYTQMLRNGHDDTLGFLNSSADTQATFSGPPHIDLTPLTAQKVARSVHGKWLSDDYIKLVRDTLLAPDSPGYEHRRRSSLQITVLQMKAAALRSYLKGQLVPGQYQWLRLSMDHLHQTDSQARRRHPLRTLQLRLENPLIATDIPQAGEIAKDLYNIISPVRVELTQVETVQGCYVLSSTDVTQGAMLYTPQAPDGLEFRLLSDFKASLSSAGMIDYYKDRCRVDARRKLAFFLRDMEQGGKSKAPVTPRDAVKDFQDICFNRPLERQLRDVEDTTTGRSDMLAKLAWTTFELLATVVTLPFPPASFAVGALLSLHDSMKALQAFANGDRETASAYILSSLFNTLGAAGDLSAGMKGFGALRQLDNNAKHASALPAAKNITRTPSQADLHPVNLEGETFWRSKPNVNGHASVYKGVSDQTETALPTGEFARRDLDGKWRPLSQPAHASADGTKQGLSVNLSLKDTIALSSGHAKGVSVVNNKYYIELGTQVFEVQFDAGARCWNIIDPQNPFAFFGRRPVRLDDQNKWQLLERSNLRGGMDDSFKPLVSEPTTTTADAITAAVVPYELPLQLRPHFRGISNTGRSGEMLGLDFEEYFEFIFSDMRSTFTTQREKLYADAQAFFTSFVPSPRPALPQLDVNAGAIGLIKKIFENNNALVISEAPRSIASKRLLIENMAALAEQDVKVLYIQHLFTDLHMYKLEKYRKLGARSKAGSSDLKFWLEDLNSGALKNRSKEYDYYHLIKTAHHHGLEVRPLSSSVSYPLSNNPVATAVGDLATEQKMSNFFAHILISADVTSHPSHRWVALLDQKLATTYQQVPGIAELQGAISVRVHDVPHSRATIISREIEETGTAYGKADFKIEMANPLIRDQDASSLAAVLKHSPPSRLDDALYRQMHGKISAEIDNPYTGKPGFEWNDASGWQPVDAQHWPAETPPTAIQLSLQDPVYSMPAETHHTLHELINFESRGLDSRYFSVNKQHALVSDQFFNLRNTLQKDARTIISRELPARPPMPAVAPSMGHSDFLEDLYQHANGVVIGEAHSSIASKQLIIDNLPLLARQDVKTLYVEHLLSDVHQADLDRFVETGHMSKTLLHDLKKLDRGHHTDIDGVYTFEQLINKARGQGLEIRAIDCSASYYLRDLDNLAPTTRQQMFSHFASRTVRKHQEVMGAHKWIALVGNSHANTFEKIVPGLAELEGGIGVRVIDVRPGQARGISIDPGEKLTDTLSSQQRFVKSDFRLEMETLQPVAAVRPAQSLPVEERLIRPGMFLVEESENSLPVIVHRSRDHAIHRTPVRVNARGQVYVERATWTSVNLQPYEDMDALIVGLEEINLTRVG</sequence>
<evidence type="ECO:0000313" key="2">
    <source>
        <dbReference type="EMBL" id="OUM72307.1"/>
    </source>
</evidence>
<name>A0A1Y3NXK5_9PSED</name>
<feature type="domain" description="Dermonecrotic toxin N-terminal" evidence="1">
    <location>
        <begin position="337"/>
        <end position="577"/>
    </location>
</feature>
<dbReference type="EMBL" id="LOHF01000018">
    <property type="protein sequence ID" value="OUM72307.1"/>
    <property type="molecule type" value="Genomic_DNA"/>
</dbReference>
<dbReference type="CDD" id="cd14729">
    <property type="entry name" value="RtxA-like"/>
    <property type="match status" value="2"/>
</dbReference>
<dbReference type="RefSeq" id="WP_087271386.1">
    <property type="nucleotide sequence ID" value="NZ_JBJGBV010000012.1"/>
</dbReference>
<protein>
    <recommendedName>
        <fullName evidence="1">Dermonecrotic toxin N-terminal domain-containing protein</fullName>
    </recommendedName>
</protein>